<gene>
    <name evidence="8" type="ORF">EV693_103111</name>
</gene>
<evidence type="ECO:0000256" key="5">
    <source>
        <dbReference type="ARBA" id="ARBA00023136"/>
    </source>
</evidence>
<keyword evidence="9" id="KW-1185">Reference proteome</keyword>
<dbReference type="RefSeq" id="WP_132500954.1">
    <property type="nucleotide sequence ID" value="NZ_LVXA01000001.1"/>
</dbReference>
<comment type="caution">
    <text evidence="8">The sequence shown here is derived from an EMBL/GenBank/DDBJ whole genome shotgun (WGS) entry which is preliminary data.</text>
</comment>
<evidence type="ECO:0000256" key="3">
    <source>
        <dbReference type="ARBA" id="ARBA00022692"/>
    </source>
</evidence>
<reference evidence="8 9" key="1">
    <citation type="submission" date="2019-03" db="EMBL/GenBank/DDBJ databases">
        <title>Genomic Encyclopedia of Type Strains, Phase IV (KMG-IV): sequencing the most valuable type-strain genomes for metagenomic binning, comparative biology and taxonomic classification.</title>
        <authorList>
            <person name="Goeker M."/>
        </authorList>
    </citation>
    <scope>NUCLEOTIDE SEQUENCE [LARGE SCALE GENOMIC DNA]</scope>
    <source>
        <strain evidence="8 9">DSM 16380</strain>
    </source>
</reference>
<feature type="transmembrane region" description="Helical" evidence="6">
    <location>
        <begin position="110"/>
        <end position="131"/>
    </location>
</feature>
<dbReference type="PROSITE" id="PS51012">
    <property type="entry name" value="ABC_TM2"/>
    <property type="match status" value="1"/>
</dbReference>
<protein>
    <recommendedName>
        <fullName evidence="6">Transport permease protein</fullName>
    </recommendedName>
</protein>
<feature type="transmembrane region" description="Helical" evidence="6">
    <location>
        <begin position="62"/>
        <end position="89"/>
    </location>
</feature>
<evidence type="ECO:0000256" key="6">
    <source>
        <dbReference type="RuleBase" id="RU361157"/>
    </source>
</evidence>
<keyword evidence="6" id="KW-1003">Cell membrane</keyword>
<evidence type="ECO:0000256" key="4">
    <source>
        <dbReference type="ARBA" id="ARBA00022989"/>
    </source>
</evidence>
<evidence type="ECO:0000256" key="1">
    <source>
        <dbReference type="ARBA" id="ARBA00004141"/>
    </source>
</evidence>
<comment type="subcellular location">
    <subcellularLocation>
        <location evidence="6">Cell inner membrane</location>
        <topology evidence="6">Multi-pass membrane protein</topology>
    </subcellularLocation>
    <subcellularLocation>
        <location evidence="1">Membrane</location>
        <topology evidence="1">Multi-pass membrane protein</topology>
    </subcellularLocation>
</comment>
<dbReference type="InterPro" id="IPR052522">
    <property type="entry name" value="ABC-2_transport_permease"/>
</dbReference>
<dbReference type="InterPro" id="IPR000412">
    <property type="entry name" value="ABC_2_transport"/>
</dbReference>
<dbReference type="GO" id="GO:0140359">
    <property type="term" value="F:ABC-type transporter activity"/>
    <property type="evidence" value="ECO:0007669"/>
    <property type="project" value="InterPro"/>
</dbReference>
<feature type="transmembrane region" description="Helical" evidence="6">
    <location>
        <begin position="143"/>
        <end position="167"/>
    </location>
</feature>
<comment type="similarity">
    <text evidence="2 6">Belongs to the ABC-2 integral membrane protein family.</text>
</comment>
<dbReference type="PANTHER" id="PTHR43332:SF2">
    <property type="entry name" value="INNER MEMBRANE TRANSPORT PERMEASE YADH"/>
    <property type="match status" value="1"/>
</dbReference>
<sequence length="260" mass="29392">MQNKRITQNWIGFYTLSYKESYRVLRIWRQTLVPPIITTTLYFLIFGGLIGNRIGEMNGFSYMQFIAPGLTMMAAITAAYINTASSFFLSKFVNNIEEILVSPLSTHTIIWGYLSGSLVRSILVAILVTAISMCFVDYNIYSWWVIILTLLMTTIAFGLGGLINAIFARTFDDIGVIPTFVLTPLTYLGGVFYSISLLPDFWQSVSKFNPIVYMINGFRFGFLGQSDVGVFYTFSVLTFFVLSLYVIAYYLIEKGIGLRS</sequence>
<dbReference type="OrthoDB" id="9804001at2"/>
<keyword evidence="5 6" id="KW-0472">Membrane</keyword>
<keyword evidence="4 6" id="KW-1133">Transmembrane helix</keyword>
<dbReference type="PIRSF" id="PIRSF006648">
    <property type="entry name" value="DrrB"/>
    <property type="match status" value="1"/>
</dbReference>
<dbReference type="EMBL" id="SLXJ01000003">
    <property type="protein sequence ID" value="TCP18144.1"/>
    <property type="molecule type" value="Genomic_DNA"/>
</dbReference>
<feature type="transmembrane region" description="Helical" evidence="6">
    <location>
        <begin position="32"/>
        <end position="50"/>
    </location>
</feature>
<keyword evidence="3 6" id="KW-0812">Transmembrane</keyword>
<dbReference type="PANTHER" id="PTHR43332">
    <property type="entry name" value="INNER MEMBRANE TRANSPORT PERMEASE YADH-RELATED"/>
    <property type="match status" value="1"/>
</dbReference>
<keyword evidence="6" id="KW-0813">Transport</keyword>
<organism evidence="8 9">
    <name type="scientific">Nicoletella semolina</name>
    <dbReference type="NCBI Taxonomy" id="271160"/>
    <lineage>
        <taxon>Bacteria</taxon>
        <taxon>Pseudomonadati</taxon>
        <taxon>Pseudomonadota</taxon>
        <taxon>Gammaproteobacteria</taxon>
        <taxon>Pasteurellales</taxon>
        <taxon>Pasteurellaceae</taxon>
        <taxon>Nicoletella</taxon>
    </lineage>
</organism>
<dbReference type="Proteomes" id="UP000295537">
    <property type="component" value="Unassembled WGS sequence"/>
</dbReference>
<dbReference type="Pfam" id="PF01061">
    <property type="entry name" value="ABC2_membrane"/>
    <property type="match status" value="1"/>
</dbReference>
<dbReference type="PRINTS" id="PR00164">
    <property type="entry name" value="ABC2TRNSPORT"/>
</dbReference>
<dbReference type="NCBIfam" id="NF011648">
    <property type="entry name" value="PRK15066.1"/>
    <property type="match status" value="1"/>
</dbReference>
<proteinExistence type="inferred from homology"/>
<evidence type="ECO:0000259" key="7">
    <source>
        <dbReference type="PROSITE" id="PS51012"/>
    </source>
</evidence>
<feature type="transmembrane region" description="Helical" evidence="6">
    <location>
        <begin position="174"/>
        <end position="195"/>
    </location>
</feature>
<dbReference type="GO" id="GO:0043190">
    <property type="term" value="C:ATP-binding cassette (ABC) transporter complex"/>
    <property type="evidence" value="ECO:0007669"/>
    <property type="project" value="InterPro"/>
</dbReference>
<dbReference type="AlphaFoldDB" id="A0A4R2NAU8"/>
<feature type="transmembrane region" description="Helical" evidence="6">
    <location>
        <begin position="230"/>
        <end position="252"/>
    </location>
</feature>
<dbReference type="InterPro" id="IPR047817">
    <property type="entry name" value="ABC2_TM_bact-type"/>
</dbReference>
<dbReference type="InterPro" id="IPR013525">
    <property type="entry name" value="ABC2_TM"/>
</dbReference>
<name>A0A4R2NAU8_9PAST</name>
<accession>A0A4R2NAU8</accession>
<evidence type="ECO:0000313" key="8">
    <source>
        <dbReference type="EMBL" id="TCP18144.1"/>
    </source>
</evidence>
<feature type="domain" description="ABC transmembrane type-2" evidence="7">
    <location>
        <begin position="26"/>
        <end position="255"/>
    </location>
</feature>
<evidence type="ECO:0000313" key="9">
    <source>
        <dbReference type="Proteomes" id="UP000295537"/>
    </source>
</evidence>
<evidence type="ECO:0000256" key="2">
    <source>
        <dbReference type="ARBA" id="ARBA00007783"/>
    </source>
</evidence>